<evidence type="ECO:0000259" key="7">
    <source>
        <dbReference type="PROSITE" id="PS50287"/>
    </source>
</evidence>
<dbReference type="PANTHER" id="PTHR22906">
    <property type="entry name" value="PROPERDIN"/>
    <property type="match status" value="1"/>
</dbReference>
<keyword evidence="2" id="KW-0964">Secreted</keyword>
<evidence type="ECO:0000256" key="5">
    <source>
        <dbReference type="ARBA" id="ARBA00023157"/>
    </source>
</evidence>
<dbReference type="InterPro" id="IPR001190">
    <property type="entry name" value="SRCR"/>
</dbReference>
<dbReference type="InterPro" id="IPR003609">
    <property type="entry name" value="Pan_app"/>
</dbReference>
<dbReference type="InterPro" id="IPR036772">
    <property type="entry name" value="SRCR-like_dom_sf"/>
</dbReference>
<dbReference type="SUPFAM" id="SSF57414">
    <property type="entry name" value="Hairpin loop containing domain-like"/>
    <property type="match status" value="1"/>
</dbReference>
<comment type="caution">
    <text evidence="6">Lacks conserved residue(s) required for the propagation of feature annotation.</text>
</comment>
<dbReference type="PROSITE" id="PS50092">
    <property type="entry name" value="TSP1"/>
    <property type="match status" value="24"/>
</dbReference>
<dbReference type="PRINTS" id="PR01705">
    <property type="entry name" value="TSP1REPEAT"/>
</dbReference>
<dbReference type="PROSITE" id="PS50287">
    <property type="entry name" value="SRCR_2"/>
    <property type="match status" value="1"/>
</dbReference>
<dbReference type="InterPro" id="IPR000884">
    <property type="entry name" value="TSP1_rpt"/>
</dbReference>
<feature type="domain" description="SRCR" evidence="7">
    <location>
        <begin position="230"/>
        <end position="331"/>
    </location>
</feature>
<organism evidence="9 10">
    <name type="scientific">Mya arenaria</name>
    <name type="common">Soft-shell clam</name>
    <dbReference type="NCBI Taxonomy" id="6604"/>
    <lineage>
        <taxon>Eukaryota</taxon>
        <taxon>Metazoa</taxon>
        <taxon>Spiralia</taxon>
        <taxon>Lophotrochozoa</taxon>
        <taxon>Mollusca</taxon>
        <taxon>Bivalvia</taxon>
        <taxon>Autobranchia</taxon>
        <taxon>Heteroconchia</taxon>
        <taxon>Euheterodonta</taxon>
        <taxon>Imparidentia</taxon>
        <taxon>Neoheterodontei</taxon>
        <taxon>Myida</taxon>
        <taxon>Myoidea</taxon>
        <taxon>Myidae</taxon>
        <taxon>Mya</taxon>
    </lineage>
</organism>
<proteinExistence type="predicted"/>
<dbReference type="Gene3D" id="3.50.4.10">
    <property type="entry name" value="Hepatocyte Growth Factor"/>
    <property type="match status" value="1"/>
</dbReference>
<dbReference type="Proteomes" id="UP001164746">
    <property type="component" value="Chromosome 13"/>
</dbReference>
<dbReference type="PROSITE" id="PS50948">
    <property type="entry name" value="PAN"/>
    <property type="match status" value="1"/>
</dbReference>
<evidence type="ECO:0000313" key="10">
    <source>
        <dbReference type="Proteomes" id="UP001164746"/>
    </source>
</evidence>
<dbReference type="Pfam" id="PF00024">
    <property type="entry name" value="PAN_1"/>
    <property type="match status" value="1"/>
</dbReference>
<gene>
    <name evidence="9" type="ORF">MAR_037166</name>
</gene>
<accession>A0ABY7FMY1</accession>
<feature type="domain" description="Apple" evidence="8">
    <location>
        <begin position="19"/>
        <end position="97"/>
    </location>
</feature>
<dbReference type="PANTHER" id="PTHR22906:SF43">
    <property type="entry name" value="PROPERDIN"/>
    <property type="match status" value="1"/>
</dbReference>
<dbReference type="EMBL" id="CP111024">
    <property type="protein sequence ID" value="WAR23497.1"/>
    <property type="molecule type" value="Genomic_DNA"/>
</dbReference>
<reference evidence="9" key="1">
    <citation type="submission" date="2022-11" db="EMBL/GenBank/DDBJ databases">
        <title>Centuries of genome instability and evolution in soft-shell clam transmissible cancer (bioRxiv).</title>
        <authorList>
            <person name="Hart S.F.M."/>
            <person name="Yonemitsu M.A."/>
            <person name="Giersch R.M."/>
            <person name="Beal B.F."/>
            <person name="Arriagada G."/>
            <person name="Davis B.W."/>
            <person name="Ostrander E.A."/>
            <person name="Goff S.P."/>
            <person name="Metzger M.J."/>
        </authorList>
    </citation>
    <scope>NUCLEOTIDE SEQUENCE</scope>
    <source>
        <strain evidence="9">MELC-2E11</strain>
        <tissue evidence="9">Siphon/mantle</tissue>
    </source>
</reference>
<keyword evidence="10" id="KW-1185">Reference proteome</keyword>
<dbReference type="Pfam" id="PF00090">
    <property type="entry name" value="TSP_1"/>
    <property type="match status" value="24"/>
</dbReference>
<sequence>MEPKKKLTGAYILGHNLDSNSSFPGKRFLGHVIEEFSTKRQVIHCAYECLKSSRCASFNYEHVAGTCQVNDADHVTDPGGLEHEEKGTRSEYHLRNAFTIDECFVLFIPLKGNQIAWAEWEDWGPCSVTCEEGWTTRRRRCVDVVTLETLSPSQCYGRDVEYTSCSLQSCPRWEAWSEWGNCSTEHTCGRGVKHRHRNCSNGGVPGRDRWCLGFPKETAPCEGIHCRGMLVVTDSELHGDGRLEIQSDIDYTNMAVCADQGWGVTEVDIACRQIGFQGAGHGVENKTYTVSLLAPGAKVVELLCSGSESTIQQCTREPVYDCTMLAGIQCRIKGGWSLWSGWGECSVTCEDGMRTRTRDCNHPPPNYGGTPCPGDQSQQKPCTEIMCPRNGTWEEWGEWTTCQVTCGEGKRTRTLDGVWVTWSTWSECDVTCENGTRFRTRTCDGPFHDGAECPGADQEVEDCFPRMCPVDGVWRQWLAWSECSHTCGYGTRSRSRTCEGPFYDGAECPGVPDEVESCNAFSCPVDGSWKLWSTWGECSVTCGGGMRNRTRECDMPEFGGENCAGPADQSEGCSDFPCPIDCVFGEWIGWSACSVTCANGTRWRSRETFGPYFGGQDCTGATYDEEVCVTESCPVDGEWDTWGPWAECNVSCGGGVALRSRLCHEPLHGGDTCEGEAEEVMTCNEHTCAVDGVWQAWSNWTECTLTCGTGSKHRNRVCDGPYLGGNDCDGPVEEVKDCNTHLCPMDGVFSEWSEWSECSHSCGRGNTFRNRTCYGPYNGGAPCEGPAFETEYCNPASCPVHGVWNPWQVWSECSVTCANGTRERNRTCDGPFFGGDECNGDGTHVEECWLRWCPVDGVWLEWTEWDDCPVTCGGALQNRTRVCEGPFYDGLPCEGQADEAQDCNTLPCPVDGSWSLWSKWATCNVTCGGGTTARFRYCTEGIHGGSNCTDNAEEYKKCNTHECPIDGKWDSWAEWAACSLSCGAGERSRNRNCTGPFFGGADCEGLGNETEPCNTHACPVDGSWGSWRVWSACSKSCGTGRQLRVRTCEGVTSGGTDCKGDAQENRPCNAHDCPVDGIWETWASWGACNVTCGGGTRWRSRECDGPFHGGAECPGSNMSAEACNTHECPIDGVWEDWSVWDECSVTCGGGDQSRYRVCDGPLYGGANCSGPEVDTRDCNTHHCPIDGKLTEWSQFYACDLSCGDGIQWRNRTCEGPFYGGANCTEPLEDFRECNTHNCPIDGMYGPWSSWEECSLTCGKGITWRKRTCYGPFYGGAECEEPSRDNQTCNDFHCPVDGVWEEWSDWDACSVSCGGSMHARYRNCTGPFYEGAECAGPEQETENCNMHECPVDGVFSEWSAWLECDVTCGGGIQWKTRSCVGPFHGGANCAGPYEESQHCNTHECPIDGKWQAWASWQECSTTCGGGERIRTRVCDGPFHGGAECPDSDTDTEVCGTALCPIPGLWNAWSPWSLCTVTCGGGIRNRNRTCDADSFGELTAPCEGSEDEEDICHTFECLPLAIHCADWASRGLNQSCIADVDPDGEESVYGPVQVECDFDTDPGKAVTVIHHDQENRTQVKGYEGAGEYQAILIYDIGYDEAIQIISSSEECAQFMRWDCLAAIIHNPFNPDMLTTFWMNRTEQMANYFGGATPGSGNCACGETNSCFNSSLPCNCDENDDVWRYDEVMSFYINCRANYIPSGPTHEALYDPYVFRYTRHIWTLTAVGVNHGFDG</sequence>
<dbReference type="InterPro" id="IPR052065">
    <property type="entry name" value="Compl_asym_regulator"/>
</dbReference>
<evidence type="ECO:0000259" key="8">
    <source>
        <dbReference type="PROSITE" id="PS50948"/>
    </source>
</evidence>
<evidence type="ECO:0000313" key="9">
    <source>
        <dbReference type="EMBL" id="WAR23497.1"/>
    </source>
</evidence>
<protein>
    <submittedName>
        <fullName evidence="9">SSPO-like protein</fullName>
    </submittedName>
</protein>
<dbReference type="SMART" id="SM00209">
    <property type="entry name" value="TSP1"/>
    <property type="match status" value="23"/>
</dbReference>
<evidence type="ECO:0000256" key="4">
    <source>
        <dbReference type="ARBA" id="ARBA00022737"/>
    </source>
</evidence>
<feature type="disulfide bond" evidence="6">
    <location>
        <begin position="304"/>
        <end position="314"/>
    </location>
</feature>
<keyword evidence="3" id="KW-0732">Signal</keyword>
<dbReference type="SUPFAM" id="SSF56487">
    <property type="entry name" value="SRCR-like"/>
    <property type="match status" value="1"/>
</dbReference>
<evidence type="ECO:0000256" key="6">
    <source>
        <dbReference type="PROSITE-ProRule" id="PRU00196"/>
    </source>
</evidence>
<comment type="subcellular location">
    <subcellularLocation>
        <location evidence="1">Secreted</location>
    </subcellularLocation>
</comment>
<evidence type="ECO:0000256" key="3">
    <source>
        <dbReference type="ARBA" id="ARBA00022729"/>
    </source>
</evidence>
<name>A0ABY7FMY1_MYAAR</name>
<dbReference type="InterPro" id="IPR036383">
    <property type="entry name" value="TSP1_rpt_sf"/>
</dbReference>
<evidence type="ECO:0000256" key="2">
    <source>
        <dbReference type="ARBA" id="ARBA00022525"/>
    </source>
</evidence>
<dbReference type="SMART" id="SM00202">
    <property type="entry name" value="SR"/>
    <property type="match status" value="1"/>
</dbReference>
<keyword evidence="4" id="KW-0677">Repeat</keyword>
<dbReference type="SUPFAM" id="SSF82895">
    <property type="entry name" value="TSP-1 type 1 repeat"/>
    <property type="match status" value="24"/>
</dbReference>
<dbReference type="Gene3D" id="2.20.100.10">
    <property type="entry name" value="Thrombospondin type-1 (TSP1) repeat"/>
    <property type="match status" value="24"/>
</dbReference>
<keyword evidence="5 6" id="KW-1015">Disulfide bond</keyword>
<evidence type="ECO:0000256" key="1">
    <source>
        <dbReference type="ARBA" id="ARBA00004613"/>
    </source>
</evidence>